<dbReference type="Pfam" id="PF03951">
    <property type="entry name" value="Gln-synt_N"/>
    <property type="match status" value="1"/>
</dbReference>
<accession>A0A937DLL4</accession>
<feature type="binding site" evidence="6">
    <location>
        <position position="323"/>
    </location>
    <ligand>
        <name>L-glutamate</name>
        <dbReference type="ChEBI" id="CHEBI:29985"/>
    </ligand>
</feature>
<feature type="binding site" evidence="7">
    <location>
        <position position="134"/>
    </location>
    <ligand>
        <name>Mg(2+)</name>
        <dbReference type="ChEBI" id="CHEBI:18420"/>
        <label>1</label>
    </ligand>
</feature>
<comment type="caution">
    <text evidence="12">The sequence shown here is derived from an EMBL/GenBank/DDBJ whole genome shotgun (WGS) entry which is preliminary data.</text>
</comment>
<name>A0A937DLL4_9HYPH</name>
<keyword evidence="12" id="KW-0436">Ligase</keyword>
<dbReference type="Gene3D" id="3.30.590.10">
    <property type="entry name" value="Glutamine synthetase/guanido kinase, catalytic domain"/>
    <property type="match status" value="1"/>
</dbReference>
<comment type="similarity">
    <text evidence="2 8 9">Belongs to the glutamine synthetase family.</text>
</comment>
<evidence type="ECO:0000256" key="5">
    <source>
        <dbReference type="ARBA" id="ARBA00033230"/>
    </source>
</evidence>
<keyword evidence="4" id="KW-0535">Nitrogen fixation</keyword>
<reference evidence="12" key="1">
    <citation type="submission" date="2019-02" db="EMBL/GenBank/DDBJ databases">
        <title>A novel Candidatus Liberibacter species associated with the New Zealand native fuchsia psyllid, Ctenarytaina fuchsiae.</title>
        <authorList>
            <person name="Thompson S.M."/>
            <person name="Jorgensen N."/>
            <person name="David C."/>
            <person name="Bulman S.R."/>
            <person name="Smith G.R."/>
        </authorList>
    </citation>
    <scope>NUCLEOTIDE SEQUENCE</scope>
    <source>
        <strain evidence="12">Oxford</strain>
    </source>
</reference>
<dbReference type="NCBIfam" id="TIGR00653">
    <property type="entry name" value="GlnA"/>
    <property type="match status" value="1"/>
</dbReference>
<dbReference type="GO" id="GO:0046872">
    <property type="term" value="F:metal ion binding"/>
    <property type="evidence" value="ECO:0007669"/>
    <property type="project" value="UniProtKB-KW"/>
</dbReference>
<dbReference type="GO" id="GO:0016020">
    <property type="term" value="C:membrane"/>
    <property type="evidence" value="ECO:0007669"/>
    <property type="project" value="TreeGrafter"/>
</dbReference>
<feature type="binding site" evidence="6">
    <location>
        <begin position="266"/>
        <end position="267"/>
    </location>
    <ligand>
        <name>L-glutamate</name>
        <dbReference type="ChEBI" id="CHEBI:29985"/>
    </ligand>
</feature>
<comment type="cofactor">
    <cofactor evidence="7">
        <name>Mg(2+)</name>
        <dbReference type="ChEBI" id="CHEBI:18420"/>
    </cofactor>
    <text evidence="7">Binds 2 Mg(2+) ions per subunit.</text>
</comment>
<comment type="function">
    <text evidence="1">Catalyzes the ATP-dependent biosynthesis of glutamine from glutamate and ammonia.</text>
</comment>
<dbReference type="InterPro" id="IPR027303">
    <property type="entry name" value="Gln_synth_gly_rich_site"/>
</dbReference>
<dbReference type="Gene3D" id="3.10.20.70">
    <property type="entry name" value="Glutamine synthetase, N-terminal domain"/>
    <property type="match status" value="1"/>
</dbReference>
<comment type="subunit">
    <text evidence="3">Oligomer of 12 subunits arranged in the form of two hexameric ring.</text>
</comment>
<evidence type="ECO:0000256" key="3">
    <source>
        <dbReference type="ARBA" id="ARBA00011258"/>
    </source>
</evidence>
<evidence type="ECO:0000256" key="1">
    <source>
        <dbReference type="ARBA" id="ARBA00003117"/>
    </source>
</evidence>
<evidence type="ECO:0000313" key="12">
    <source>
        <dbReference type="EMBL" id="MBL0849328.1"/>
    </source>
</evidence>
<dbReference type="GO" id="GO:0019740">
    <property type="term" value="P:nitrogen utilization"/>
    <property type="evidence" value="ECO:0007669"/>
    <property type="project" value="TreeGrafter"/>
</dbReference>
<dbReference type="AlphaFoldDB" id="A0A937DLL4"/>
<evidence type="ECO:0000256" key="6">
    <source>
        <dbReference type="PIRSR" id="PIRSR604809-1"/>
    </source>
</evidence>
<dbReference type="PROSITE" id="PS51986">
    <property type="entry name" value="GS_BETA_GRASP"/>
    <property type="match status" value="1"/>
</dbReference>
<dbReference type="InterPro" id="IPR036651">
    <property type="entry name" value="Gln_synt_N_sf"/>
</dbReference>
<feature type="binding site" evidence="6">
    <location>
        <position position="360"/>
    </location>
    <ligand>
        <name>L-glutamate</name>
        <dbReference type="ChEBI" id="CHEBI:29985"/>
    </ligand>
</feature>
<evidence type="ECO:0000256" key="9">
    <source>
        <dbReference type="RuleBase" id="RU000384"/>
    </source>
</evidence>
<evidence type="ECO:0000313" key="13">
    <source>
        <dbReference type="Proteomes" id="UP000736856"/>
    </source>
</evidence>
<dbReference type="EMBL" id="SEOL01000010">
    <property type="protein sequence ID" value="MBL0849328.1"/>
    <property type="molecule type" value="Genomic_DNA"/>
</dbReference>
<evidence type="ECO:0000256" key="2">
    <source>
        <dbReference type="ARBA" id="ARBA00009897"/>
    </source>
</evidence>
<dbReference type="InterPro" id="IPR008146">
    <property type="entry name" value="Gln_synth_cat_dom"/>
</dbReference>
<evidence type="ECO:0000256" key="8">
    <source>
        <dbReference type="PROSITE-ProRule" id="PRU01330"/>
    </source>
</evidence>
<dbReference type="PROSITE" id="PS00181">
    <property type="entry name" value="GLNA_ATP"/>
    <property type="match status" value="1"/>
</dbReference>
<dbReference type="SMART" id="SM01230">
    <property type="entry name" value="Gln-synt_C"/>
    <property type="match status" value="1"/>
</dbReference>
<keyword evidence="7" id="KW-0479">Metal-binding</keyword>
<dbReference type="PANTHER" id="PTHR43407:SF2">
    <property type="entry name" value="GLUTAMINE SYNTHETASE"/>
    <property type="match status" value="1"/>
</dbReference>
<feature type="domain" description="GS catalytic" evidence="11">
    <location>
        <begin position="107"/>
        <end position="469"/>
    </location>
</feature>
<dbReference type="PROSITE" id="PS51987">
    <property type="entry name" value="GS_CATALYTIC"/>
    <property type="match status" value="1"/>
</dbReference>
<dbReference type="GO" id="GO:0006542">
    <property type="term" value="P:glutamine biosynthetic process"/>
    <property type="evidence" value="ECO:0007669"/>
    <property type="project" value="InterPro"/>
</dbReference>
<dbReference type="InterPro" id="IPR008147">
    <property type="entry name" value="Gln_synt_N"/>
</dbReference>
<evidence type="ECO:0000256" key="4">
    <source>
        <dbReference type="ARBA" id="ARBA00023231"/>
    </source>
</evidence>
<organism evidence="12 13">
    <name type="scientific">Candidatus Liberibacter ctenarytainae</name>
    <dbReference type="NCBI Taxonomy" id="2020335"/>
    <lineage>
        <taxon>Bacteria</taxon>
        <taxon>Pseudomonadati</taxon>
        <taxon>Pseudomonadota</taxon>
        <taxon>Alphaproteobacteria</taxon>
        <taxon>Hyphomicrobiales</taxon>
        <taxon>Rhizobiaceae</taxon>
        <taxon>Liberibacter</taxon>
    </lineage>
</organism>
<gene>
    <name evidence="12" type="primary">glnA</name>
    <name evidence="12" type="ORF">EU981_04575</name>
</gene>
<feature type="domain" description="GS beta-grasp" evidence="10">
    <location>
        <begin position="16"/>
        <end position="100"/>
    </location>
</feature>
<proteinExistence type="inferred from homology"/>
<dbReference type="InterPro" id="IPR004809">
    <property type="entry name" value="Gln_synth_I"/>
</dbReference>
<keyword evidence="7" id="KW-0460">Magnesium</keyword>
<feature type="binding site" evidence="6">
    <location>
        <position position="328"/>
    </location>
    <ligand>
        <name>L-glutamate</name>
        <dbReference type="ChEBI" id="CHEBI:29985"/>
    </ligand>
</feature>
<dbReference type="Pfam" id="PF00120">
    <property type="entry name" value="Gln-synt_C"/>
    <property type="match status" value="1"/>
</dbReference>
<dbReference type="PANTHER" id="PTHR43407">
    <property type="entry name" value="GLUTAMINE SYNTHETASE"/>
    <property type="match status" value="1"/>
</dbReference>
<dbReference type="Proteomes" id="UP000736856">
    <property type="component" value="Unassembled WGS sequence"/>
</dbReference>
<evidence type="ECO:0000259" key="10">
    <source>
        <dbReference type="PROSITE" id="PS51986"/>
    </source>
</evidence>
<sequence>MADESADTLIQRIQQEEVKFVDFRFTDLKGKFHHISMDSSQVSQDILLNGIKFNSSAINGWESTKKSDLILVPDISTIHMDPFYAQSTMILICNIYDIEFQPYNRDPRHTAKKALEYLKKTEIGDTLFLGINTEFFVFDNVHYTNSPTESGFILESTEFPQNGYSKNNDRNAGHHFNICGNDALLPPQDKLHDMRSEIVSALKNIGVQVTRYNHTENAAQHAFDLQYESLLGSADNLQKYKYSAHQVANSYCKTATFMPKPIGSNNGSGMHLNMSIWKGETPVFVGDEYGGVSTTCLHYIGGIIKHAKALNALTNSSTNSYKRLSGLESPVQLVYSTHHQSASCRISSEQHPTNKNIEIRFADLTANPYLAPAAILMAGLDGIINKIHPGQPIDQYLHAMSSTEQKKIPRICCSLREALNNLDSDREFLKAGNVFDDDQIDAFIGLKMEEIIRLEQNPVPVEFEMYYST</sequence>
<dbReference type="SUPFAM" id="SSF55931">
    <property type="entry name" value="Glutamine synthetase/guanido kinase"/>
    <property type="match status" value="1"/>
</dbReference>
<feature type="binding site" evidence="7">
    <location>
        <position position="216"/>
    </location>
    <ligand>
        <name>Mg(2+)</name>
        <dbReference type="ChEBI" id="CHEBI:18420"/>
        <label>1</label>
    </ligand>
</feature>
<protein>
    <recommendedName>
        <fullName evidence="5">Glutamine synthetase I beta</fullName>
    </recommendedName>
</protein>
<feature type="binding site" evidence="7">
    <location>
        <position position="358"/>
    </location>
    <ligand>
        <name>Mg(2+)</name>
        <dbReference type="ChEBI" id="CHEBI:18420"/>
        <label>1</label>
    </ligand>
</feature>
<evidence type="ECO:0000256" key="7">
    <source>
        <dbReference type="PIRSR" id="PIRSR604809-3"/>
    </source>
</evidence>
<dbReference type="GO" id="GO:0004356">
    <property type="term" value="F:glutamine synthetase activity"/>
    <property type="evidence" value="ECO:0007669"/>
    <property type="project" value="InterPro"/>
</dbReference>
<dbReference type="GO" id="GO:0005737">
    <property type="term" value="C:cytoplasm"/>
    <property type="evidence" value="ECO:0007669"/>
    <property type="project" value="TreeGrafter"/>
</dbReference>
<dbReference type="InterPro" id="IPR014746">
    <property type="entry name" value="Gln_synth/guanido_kin_cat_dom"/>
</dbReference>
<feature type="binding site" evidence="7">
    <location>
        <position position="271"/>
    </location>
    <ligand>
        <name>Mg(2+)</name>
        <dbReference type="ChEBI" id="CHEBI:18420"/>
        <label>1</label>
    </ligand>
</feature>
<dbReference type="SUPFAM" id="SSF54368">
    <property type="entry name" value="Glutamine synthetase, N-terminal domain"/>
    <property type="match status" value="1"/>
</dbReference>
<evidence type="ECO:0000259" key="11">
    <source>
        <dbReference type="PROSITE" id="PS51987"/>
    </source>
</evidence>